<evidence type="ECO:0000313" key="2">
    <source>
        <dbReference type="Proteomes" id="UP000189670"/>
    </source>
</evidence>
<accession>A0A1V1NV73</accession>
<name>A0A1V1NV73_9BACT</name>
<dbReference type="EMBL" id="ATBP01001943">
    <property type="protein sequence ID" value="ETR66502.1"/>
    <property type="molecule type" value="Genomic_DNA"/>
</dbReference>
<dbReference type="Gene3D" id="3.40.50.1460">
    <property type="match status" value="1"/>
</dbReference>
<dbReference type="Gene3D" id="2.60.40.10">
    <property type="entry name" value="Immunoglobulins"/>
    <property type="match status" value="1"/>
</dbReference>
<comment type="caution">
    <text evidence="1">The sequence shown here is derived from an EMBL/GenBank/DDBJ whole genome shotgun (WGS) entry which is preliminary data.</text>
</comment>
<dbReference type="GO" id="GO:0008233">
    <property type="term" value="F:peptidase activity"/>
    <property type="evidence" value="ECO:0007669"/>
    <property type="project" value="InterPro"/>
</dbReference>
<dbReference type="Pfam" id="PF01650">
    <property type="entry name" value="Peptidase_C13"/>
    <property type="match status" value="1"/>
</dbReference>
<proteinExistence type="predicted"/>
<dbReference type="InterPro" id="IPR013783">
    <property type="entry name" value="Ig-like_fold"/>
</dbReference>
<gene>
    <name evidence="1" type="ORF">OMM_05623</name>
</gene>
<dbReference type="AlphaFoldDB" id="A0A1V1NV73"/>
<reference evidence="2" key="1">
    <citation type="submission" date="2012-11" db="EMBL/GenBank/DDBJ databases">
        <authorList>
            <person name="Lucero-Rivera Y.E."/>
            <person name="Tovar-Ramirez D."/>
        </authorList>
    </citation>
    <scope>NUCLEOTIDE SEQUENCE [LARGE SCALE GENOMIC DNA]</scope>
    <source>
        <strain evidence="2">Araruama</strain>
    </source>
</reference>
<dbReference type="InterPro" id="IPR029030">
    <property type="entry name" value="Caspase-like_dom_sf"/>
</dbReference>
<dbReference type="InterPro" id="IPR001096">
    <property type="entry name" value="Peptidase_C13"/>
</dbReference>
<dbReference type="SUPFAM" id="SSF52129">
    <property type="entry name" value="Caspase-like"/>
    <property type="match status" value="1"/>
</dbReference>
<protein>
    <submittedName>
        <fullName evidence="1">Uncharacterized protein</fullName>
    </submittedName>
</protein>
<dbReference type="GO" id="GO:0006508">
    <property type="term" value="P:proteolysis"/>
    <property type="evidence" value="ECO:0007669"/>
    <property type="project" value="InterPro"/>
</dbReference>
<organism evidence="1 2">
    <name type="scientific">Candidatus Magnetoglobus multicellularis str. Araruama</name>
    <dbReference type="NCBI Taxonomy" id="890399"/>
    <lineage>
        <taxon>Bacteria</taxon>
        <taxon>Pseudomonadati</taxon>
        <taxon>Thermodesulfobacteriota</taxon>
        <taxon>Desulfobacteria</taxon>
        <taxon>Desulfobacterales</taxon>
        <taxon>Desulfobacteraceae</taxon>
        <taxon>Candidatus Magnetoglobus</taxon>
    </lineage>
</organism>
<sequence length="379" mass="42516">MSQSRLNPVTAESLDNGESFKSPLNVSNTWGRQYPMAMIADQDGIFILSQDNRFSPSTTNLYIIRDAAPYITFIHDQCILMNTASQAIPFTMIDFDNDTFSVEVESSNPALIPQDSNHILISGTGLSRSLTITPTAQLSGTSTITIIASDGRKTAKRDFKIDVSATKLTKVIIVLGVDPSKLNSTHFKRCTDYAYKILIDRAYPKENICYLSPVNMDIDYNGALDDVHDTPTIDHLNTTIANWKNYPEFHQFIVYMVSHGSSGHFKINDAENLEASMLDQWLDDFQSVVPKRIITILDSCDSGNFISALTAPQNTERINIASTREGHAYFAYDGKISFSFFFWTSIYHGEYLDDAFSFAEKFVKILNTQFLMQMAMAPV</sequence>
<evidence type="ECO:0000313" key="1">
    <source>
        <dbReference type="EMBL" id="ETR66502.1"/>
    </source>
</evidence>
<dbReference type="Proteomes" id="UP000189670">
    <property type="component" value="Unassembled WGS sequence"/>
</dbReference>